<dbReference type="PANTHER" id="PTHR46640">
    <property type="entry name" value="TRIACYLGLYCEROL LIPASE, PUTATIVE (AFU_ORTHOLOGUE AFUA_6G06510)-RELATED"/>
    <property type="match status" value="1"/>
</dbReference>
<dbReference type="CDD" id="cd00519">
    <property type="entry name" value="Lipase_3"/>
    <property type="match status" value="1"/>
</dbReference>
<dbReference type="SUPFAM" id="SSF53474">
    <property type="entry name" value="alpha/beta-Hydrolases"/>
    <property type="match status" value="1"/>
</dbReference>
<evidence type="ECO:0000256" key="3">
    <source>
        <dbReference type="SAM" id="SignalP"/>
    </source>
</evidence>
<dbReference type="EMBL" id="QJNS01000059">
    <property type="protein sequence ID" value="RYO90268.1"/>
    <property type="molecule type" value="Genomic_DNA"/>
</dbReference>
<evidence type="ECO:0000259" key="4">
    <source>
        <dbReference type="Pfam" id="PF01764"/>
    </source>
</evidence>
<dbReference type="InterPro" id="IPR051299">
    <property type="entry name" value="AB_hydrolase_lip/est"/>
</dbReference>
<evidence type="ECO:0000313" key="5">
    <source>
        <dbReference type="EMBL" id="RYO90268.1"/>
    </source>
</evidence>
<keyword evidence="1 3" id="KW-0732">Signal</keyword>
<dbReference type="Gene3D" id="3.40.50.1820">
    <property type="entry name" value="alpha/beta hydrolase"/>
    <property type="match status" value="1"/>
</dbReference>
<dbReference type="Proteomes" id="UP000294003">
    <property type="component" value="Unassembled WGS sequence"/>
</dbReference>
<proteinExistence type="predicted"/>
<dbReference type="InterPro" id="IPR029058">
    <property type="entry name" value="AB_hydrolase_fold"/>
</dbReference>
<feature type="signal peptide" evidence="3">
    <location>
        <begin position="1"/>
        <end position="22"/>
    </location>
</feature>
<keyword evidence="2" id="KW-0378">Hydrolase</keyword>
<evidence type="ECO:0000313" key="6">
    <source>
        <dbReference type="Proteomes" id="UP000294003"/>
    </source>
</evidence>
<dbReference type="Pfam" id="PF01764">
    <property type="entry name" value="Lipase_3"/>
    <property type="match status" value="1"/>
</dbReference>
<comment type="caution">
    <text evidence="5">The sequence shown here is derived from an EMBL/GenBank/DDBJ whole genome shotgun (WGS) entry which is preliminary data.</text>
</comment>
<reference evidence="5 6" key="1">
    <citation type="submission" date="2018-06" db="EMBL/GenBank/DDBJ databases">
        <title>Complete Genomes of Monosporascus.</title>
        <authorList>
            <person name="Robinson A.J."/>
            <person name="Natvig D.O."/>
        </authorList>
    </citation>
    <scope>NUCLEOTIDE SEQUENCE [LARGE SCALE GENOMIC DNA]</scope>
    <source>
        <strain evidence="5 6">CBS 609.92</strain>
    </source>
</reference>
<gene>
    <name evidence="5" type="ORF">DL762_002790</name>
</gene>
<accession>A0ABY0HGZ7</accession>
<evidence type="ECO:0000256" key="1">
    <source>
        <dbReference type="ARBA" id="ARBA00022729"/>
    </source>
</evidence>
<evidence type="ECO:0000256" key="2">
    <source>
        <dbReference type="ARBA" id="ARBA00022801"/>
    </source>
</evidence>
<name>A0ABY0HGZ7_9PEZI</name>
<feature type="chain" id="PRO_5046209637" description="Fungal lipase-type domain-containing protein" evidence="3">
    <location>
        <begin position="23"/>
        <end position="339"/>
    </location>
</feature>
<feature type="domain" description="Fungal lipase-type" evidence="4">
    <location>
        <begin position="91"/>
        <end position="226"/>
    </location>
</feature>
<protein>
    <recommendedName>
        <fullName evidence="4">Fungal lipase-type domain-containing protein</fullName>
    </recommendedName>
</protein>
<sequence length="339" mass="35825">MYGGSFSSIFALAWLCTGLSIGSPVIKRQNPAVSQDMFDQFTRYAALSAATYASTCPSPPFGVTITKQINNKATNTQGFIARDDAAREVILAFRGTSNIQDFMIDLSEDLVPFNTTGVTNCEGCMAHEGFLKAWNSVAQESIDGVKAELAANSGYKVTVTGHSLGGSLASLATVSMLGSGIDVTTFTYGQPRTGNQAFADFVDQQAPQGKMFRVTHANDGVPQVVSTSNGYSHHSTEFWQKDAATAAGTFQCSGQEPQVSRATRFCLNNMSNQRWWQDCNNSVRGTGLGAGGIGINAAHLKYFGISIGNPLDRGAEACNGKKPGLLGTIGGLLGVGKNN</sequence>
<keyword evidence="6" id="KW-1185">Reference proteome</keyword>
<organism evidence="5 6">
    <name type="scientific">Monosporascus cannonballus</name>
    <dbReference type="NCBI Taxonomy" id="155416"/>
    <lineage>
        <taxon>Eukaryota</taxon>
        <taxon>Fungi</taxon>
        <taxon>Dikarya</taxon>
        <taxon>Ascomycota</taxon>
        <taxon>Pezizomycotina</taxon>
        <taxon>Sordariomycetes</taxon>
        <taxon>Xylariomycetidae</taxon>
        <taxon>Xylariales</taxon>
        <taxon>Xylariales incertae sedis</taxon>
        <taxon>Monosporascus</taxon>
    </lineage>
</organism>
<dbReference type="PANTHER" id="PTHR46640:SF1">
    <property type="entry name" value="FUNGAL LIPASE-LIKE DOMAIN-CONTAINING PROTEIN-RELATED"/>
    <property type="match status" value="1"/>
</dbReference>
<dbReference type="InterPro" id="IPR002921">
    <property type="entry name" value="Fungal_lipase-type"/>
</dbReference>